<comment type="caution">
    <text evidence="6">The sequence shown here is derived from an EMBL/GenBank/DDBJ whole genome shotgun (WGS) entry which is preliminary data.</text>
</comment>
<dbReference type="PANTHER" id="PTHR13833:SF71">
    <property type="entry name" value="NHL DOMAIN-CONTAINING PROTEIN"/>
    <property type="match status" value="1"/>
</dbReference>
<dbReference type="Pfam" id="PF01436">
    <property type="entry name" value="NHL"/>
    <property type="match status" value="2"/>
</dbReference>
<name>A0ABR7J2D5_9FLAO</name>
<dbReference type="Gene3D" id="2.120.10.30">
    <property type="entry name" value="TolB, C-terminal domain"/>
    <property type="match status" value="4"/>
</dbReference>
<dbReference type="InterPro" id="IPR011042">
    <property type="entry name" value="6-blade_b-propeller_TolB-like"/>
</dbReference>
<evidence type="ECO:0000259" key="5">
    <source>
        <dbReference type="Pfam" id="PF18962"/>
    </source>
</evidence>
<gene>
    <name evidence="6" type="ORF">H8R27_14450</name>
</gene>
<dbReference type="PANTHER" id="PTHR13833">
    <property type="match status" value="1"/>
</dbReference>
<feature type="repeat" description="NHL" evidence="3">
    <location>
        <begin position="252"/>
        <end position="287"/>
    </location>
</feature>
<evidence type="ECO:0000259" key="4">
    <source>
        <dbReference type="Pfam" id="PF08450"/>
    </source>
</evidence>
<dbReference type="Pfam" id="PF18962">
    <property type="entry name" value="Por_Secre_tail"/>
    <property type="match status" value="1"/>
</dbReference>
<organism evidence="6 7">
    <name type="scientific">Flavobacterium bernardetii</name>
    <dbReference type="NCBI Taxonomy" id="2813823"/>
    <lineage>
        <taxon>Bacteria</taxon>
        <taxon>Pseudomonadati</taxon>
        <taxon>Bacteroidota</taxon>
        <taxon>Flavobacteriia</taxon>
        <taxon>Flavobacteriales</taxon>
        <taxon>Flavobacteriaceae</taxon>
        <taxon>Flavobacterium</taxon>
    </lineage>
</organism>
<dbReference type="CDD" id="cd14953">
    <property type="entry name" value="NHL_like_1"/>
    <property type="match status" value="1"/>
</dbReference>
<sequence>MSKILFFITTLFINTLVFSQQVTTVAGTTYGYLDGPGLLAQFNDPRGICIDSQGNIFIADADNNRIRKIEPSGNNTVTTFAGSGVEGYADGIGTNAVFKSPNGMCIDSQGNIYITDALNFKIRKITPAGMVTTVAGTTQGFADGAANTAKFSYLEGICIDAQGNLFVADGGNNRIRKITPAGIVSTVAGSTSGYQDGTGTTAKFDYPSGICIDANNNFFICELFNQKIRKINSLGIVSTIAGSTPGYADGQGTAAKFSMATGICVDGSGNLFVADQANNRIRKITPSGLVSTYSGSVQGSLDGDLSTALFLMPTHLIFDASSNLYITEIGNDKIRKISNGLSTNDFDLFNYSLYPNPNKGNFSINSLQSGSLEIYDILGQLVFTKKEVNTTNQIETNLKKGIYLVKITNEDGKTVTQKMVIE</sequence>
<dbReference type="InterPro" id="IPR013658">
    <property type="entry name" value="SGL"/>
</dbReference>
<dbReference type="NCBIfam" id="TIGR04183">
    <property type="entry name" value="Por_Secre_tail"/>
    <property type="match status" value="1"/>
</dbReference>
<protein>
    <submittedName>
        <fullName evidence="6">SMP-30/gluconolactonase/LRE family protein</fullName>
    </submittedName>
</protein>
<accession>A0ABR7J2D5</accession>
<keyword evidence="2" id="KW-0677">Repeat</keyword>
<feature type="domain" description="Secretion system C-terminal sorting" evidence="5">
    <location>
        <begin position="353"/>
        <end position="421"/>
    </location>
</feature>
<dbReference type="SUPFAM" id="SSF63829">
    <property type="entry name" value="Calcium-dependent phosphotriesterase"/>
    <property type="match status" value="1"/>
</dbReference>
<reference evidence="6 7" key="1">
    <citation type="submission" date="2020-08" db="EMBL/GenBank/DDBJ databases">
        <title>Description of novel Flavobacterium F-408 isolate.</title>
        <authorList>
            <person name="Saticioglu I.B."/>
            <person name="Duman M."/>
            <person name="Altun S."/>
        </authorList>
    </citation>
    <scope>NUCLEOTIDE SEQUENCE [LARGE SCALE GENOMIC DNA]</scope>
    <source>
        <strain evidence="6 7">F-408</strain>
    </source>
</reference>
<dbReference type="Pfam" id="PF08450">
    <property type="entry name" value="SGL"/>
    <property type="match status" value="1"/>
</dbReference>
<dbReference type="Proteomes" id="UP000605990">
    <property type="component" value="Unassembled WGS sequence"/>
</dbReference>
<keyword evidence="7" id="KW-1185">Reference proteome</keyword>
<evidence type="ECO:0000313" key="7">
    <source>
        <dbReference type="Proteomes" id="UP000605990"/>
    </source>
</evidence>
<dbReference type="RefSeq" id="WP_166131144.1">
    <property type="nucleotide sequence ID" value="NZ_JAANOQ010000010.1"/>
</dbReference>
<dbReference type="InterPro" id="IPR026444">
    <property type="entry name" value="Secre_tail"/>
</dbReference>
<evidence type="ECO:0000256" key="2">
    <source>
        <dbReference type="ARBA" id="ARBA00022737"/>
    </source>
</evidence>
<evidence type="ECO:0000256" key="3">
    <source>
        <dbReference type="PROSITE-ProRule" id="PRU00504"/>
    </source>
</evidence>
<dbReference type="InterPro" id="IPR001258">
    <property type="entry name" value="NHL_repeat"/>
</dbReference>
<dbReference type="NCBIfam" id="NF033708">
    <property type="entry name" value="T9SS_Cterm_ChiA"/>
    <property type="match status" value="1"/>
</dbReference>
<dbReference type="PROSITE" id="PS51125">
    <property type="entry name" value="NHL"/>
    <property type="match status" value="2"/>
</dbReference>
<evidence type="ECO:0000256" key="1">
    <source>
        <dbReference type="ARBA" id="ARBA00022729"/>
    </source>
</evidence>
<proteinExistence type="predicted"/>
<evidence type="ECO:0000313" key="6">
    <source>
        <dbReference type="EMBL" id="MBC5836088.1"/>
    </source>
</evidence>
<feature type="repeat" description="NHL" evidence="3">
    <location>
        <begin position="41"/>
        <end position="72"/>
    </location>
</feature>
<dbReference type="EMBL" id="JACRUN010000011">
    <property type="protein sequence ID" value="MBC5836088.1"/>
    <property type="molecule type" value="Genomic_DNA"/>
</dbReference>
<feature type="domain" description="SMP-30/Gluconolactonase/LRE-like region" evidence="4">
    <location>
        <begin position="99"/>
        <end position="184"/>
    </location>
</feature>
<keyword evidence="1" id="KW-0732">Signal</keyword>